<evidence type="ECO:0000313" key="3">
    <source>
        <dbReference type="EMBL" id="KAF4662032.1"/>
    </source>
</evidence>
<sequence length="222" mass="25077">MEIAEDNSSPDLDRNGSCWATAKVDPAAHERKDIRIIFGYGSIMWRPALDYTSSFPARVKGYVRRFWQSSVDHRGTVDYPGRVATLLRCKDLPHTSSRDRAEGEREGVWGMAYVLKDDGFDDTMRMLDIREKNGYTRTVATLYDADDKAIGEAFLYYGSIDISENPMYTGPEDVKTIAKRVNRAVGPSGANADYVCRLWRCLQTLGVRDDHVQSIYDAIKTA</sequence>
<dbReference type="EC" id="4.3.2.7" evidence="1"/>
<dbReference type="PANTHER" id="PTHR12192">
    <property type="entry name" value="CATION TRANSPORT PROTEIN CHAC-RELATED"/>
    <property type="match status" value="1"/>
</dbReference>
<dbReference type="GO" id="GO:0061928">
    <property type="term" value="F:glutathione specific gamma-glutamylcyclotransferase activity"/>
    <property type="evidence" value="ECO:0007669"/>
    <property type="project" value="UniProtKB-EC"/>
</dbReference>
<keyword evidence="2" id="KW-0456">Lyase</keyword>
<gene>
    <name evidence="4" type="ORF">FOL46_001515</name>
    <name evidence="3" type="ORF">FOZ61_002784</name>
</gene>
<dbReference type="InterPro" id="IPR006840">
    <property type="entry name" value="ChaC"/>
</dbReference>
<comment type="caution">
    <text evidence="3">The sequence shown here is derived from an EMBL/GenBank/DDBJ whole genome shotgun (WGS) entry which is preliminary data.</text>
</comment>
<dbReference type="OrthoDB" id="1933483at2759"/>
<dbReference type="Gene3D" id="3.10.490.10">
    <property type="entry name" value="Gamma-glutamyl cyclotransferase-like"/>
    <property type="match status" value="1"/>
</dbReference>
<dbReference type="PANTHER" id="PTHR12192:SF2">
    <property type="entry name" value="GLUTATHIONE-SPECIFIC GAMMA-GLUTAMYLCYCLOTRANSFERASE 2"/>
    <property type="match status" value="1"/>
</dbReference>
<dbReference type="Proteomes" id="UP000572268">
    <property type="component" value="Unassembled WGS sequence"/>
</dbReference>
<evidence type="ECO:0000256" key="2">
    <source>
        <dbReference type="ARBA" id="ARBA00023239"/>
    </source>
</evidence>
<dbReference type="Proteomes" id="UP000570595">
    <property type="component" value="Unassembled WGS sequence"/>
</dbReference>
<dbReference type="AlphaFoldDB" id="A0A7J6LRW2"/>
<dbReference type="Pfam" id="PF04752">
    <property type="entry name" value="ChaC"/>
    <property type="match status" value="1"/>
</dbReference>
<dbReference type="EMBL" id="JABANN010000143">
    <property type="protein sequence ID" value="KAF4669255.1"/>
    <property type="molecule type" value="Genomic_DNA"/>
</dbReference>
<evidence type="ECO:0000256" key="1">
    <source>
        <dbReference type="ARBA" id="ARBA00012344"/>
    </source>
</evidence>
<dbReference type="SUPFAM" id="SSF110857">
    <property type="entry name" value="Gamma-glutamyl cyclotransferase-like"/>
    <property type="match status" value="1"/>
</dbReference>
<proteinExistence type="predicted"/>
<evidence type="ECO:0000313" key="4">
    <source>
        <dbReference type="EMBL" id="KAF4669255.1"/>
    </source>
</evidence>
<organism evidence="3 5">
    <name type="scientific">Perkinsus olseni</name>
    <name type="common">Perkinsus atlanticus</name>
    <dbReference type="NCBI Taxonomy" id="32597"/>
    <lineage>
        <taxon>Eukaryota</taxon>
        <taxon>Sar</taxon>
        <taxon>Alveolata</taxon>
        <taxon>Perkinsozoa</taxon>
        <taxon>Perkinsea</taxon>
        <taxon>Perkinsida</taxon>
        <taxon>Perkinsidae</taxon>
        <taxon>Perkinsus</taxon>
    </lineage>
</organism>
<name>A0A7J6LRW2_PEROL</name>
<dbReference type="CDD" id="cd06661">
    <property type="entry name" value="GGCT_like"/>
    <property type="match status" value="1"/>
</dbReference>
<dbReference type="InterPro" id="IPR036568">
    <property type="entry name" value="GGCT-like_sf"/>
</dbReference>
<evidence type="ECO:0000313" key="6">
    <source>
        <dbReference type="Proteomes" id="UP000572268"/>
    </source>
</evidence>
<evidence type="ECO:0000313" key="5">
    <source>
        <dbReference type="Proteomes" id="UP000570595"/>
    </source>
</evidence>
<reference evidence="5 6" key="1">
    <citation type="submission" date="2020-04" db="EMBL/GenBank/DDBJ databases">
        <title>Perkinsus olseni comparative genomics.</title>
        <authorList>
            <person name="Bogema D.R."/>
        </authorList>
    </citation>
    <scope>NUCLEOTIDE SEQUENCE [LARGE SCALE GENOMIC DNA]</scope>
    <source>
        <strain evidence="3">ATCC PRA-179</strain>
        <strain evidence="4">ATCC PRA-31</strain>
    </source>
</reference>
<accession>A0A7J6LRW2</accession>
<dbReference type="GO" id="GO:0006751">
    <property type="term" value="P:glutathione catabolic process"/>
    <property type="evidence" value="ECO:0007669"/>
    <property type="project" value="InterPro"/>
</dbReference>
<dbReference type="InterPro" id="IPR013024">
    <property type="entry name" value="GGCT-like"/>
</dbReference>
<protein>
    <recommendedName>
        <fullName evidence="1">glutathione-specific gamma-glutamylcyclotransferase</fullName>
        <ecNumber evidence="1">4.3.2.7</ecNumber>
    </recommendedName>
</protein>
<dbReference type="EMBL" id="JABAHT010000180">
    <property type="protein sequence ID" value="KAF4662032.1"/>
    <property type="molecule type" value="Genomic_DNA"/>
</dbReference>
<dbReference type="GO" id="GO:0005737">
    <property type="term" value="C:cytoplasm"/>
    <property type="evidence" value="ECO:0007669"/>
    <property type="project" value="TreeGrafter"/>
</dbReference>